<evidence type="ECO:0000256" key="6">
    <source>
        <dbReference type="ARBA" id="ARBA00032316"/>
    </source>
</evidence>
<dbReference type="Pfam" id="PF00108">
    <property type="entry name" value="Thiolase_N"/>
    <property type="match status" value="1"/>
</dbReference>
<dbReference type="SUPFAM" id="SSF53901">
    <property type="entry name" value="Thiolase-like"/>
    <property type="match status" value="2"/>
</dbReference>
<dbReference type="Pfam" id="PF22691">
    <property type="entry name" value="Thiolase_C_1"/>
    <property type="match status" value="1"/>
</dbReference>
<comment type="caution">
    <text evidence="9">The sequence shown here is derived from an EMBL/GenBank/DDBJ whole genome shotgun (WGS) entry which is preliminary data.</text>
</comment>
<evidence type="ECO:0000256" key="1">
    <source>
        <dbReference type="ARBA" id="ARBA00012352"/>
    </source>
</evidence>
<proteinExistence type="predicted"/>
<protein>
    <recommendedName>
        <fullName evidence="1">propanoyl-CoA C-acyltransferase</fullName>
        <ecNumber evidence="1">2.3.1.176</ecNumber>
    </recommendedName>
    <alternativeName>
        <fullName evidence="6">Propanoyl-CoA C-acyltransferase</fullName>
    </alternativeName>
</protein>
<dbReference type="GO" id="GO:0003988">
    <property type="term" value="F:acetyl-CoA C-acyltransferase activity"/>
    <property type="evidence" value="ECO:0007669"/>
    <property type="project" value="UniProtKB-ARBA"/>
</dbReference>
<keyword evidence="2" id="KW-0813">Transport</keyword>
<gene>
    <name evidence="9" type="ORF">AWB74_07527</name>
</gene>
<dbReference type="InterPro" id="IPR002155">
    <property type="entry name" value="Thiolase"/>
</dbReference>
<dbReference type="AlphaFoldDB" id="A0A158KZ55"/>
<dbReference type="Proteomes" id="UP000055019">
    <property type="component" value="Unassembled WGS sequence"/>
</dbReference>
<dbReference type="GO" id="GO:0006869">
    <property type="term" value="P:lipid transport"/>
    <property type="evidence" value="ECO:0007669"/>
    <property type="project" value="UniProtKB-KW"/>
</dbReference>
<evidence type="ECO:0000259" key="7">
    <source>
        <dbReference type="Pfam" id="PF00108"/>
    </source>
</evidence>
<dbReference type="EMBL" id="FCOM02000067">
    <property type="protein sequence ID" value="SAL86003.1"/>
    <property type="molecule type" value="Genomic_DNA"/>
</dbReference>
<evidence type="ECO:0000313" key="10">
    <source>
        <dbReference type="Proteomes" id="UP000055019"/>
    </source>
</evidence>
<reference evidence="9" key="1">
    <citation type="submission" date="2016-01" db="EMBL/GenBank/DDBJ databases">
        <authorList>
            <person name="Peeters C."/>
        </authorList>
    </citation>
    <scope>NUCLEOTIDE SEQUENCE [LARGE SCALE GENOMIC DNA]</scope>
    <source>
        <strain evidence="9">LMG 29317</strain>
    </source>
</reference>
<accession>A0A158KZ55</accession>
<dbReference type="InterPro" id="IPR020613">
    <property type="entry name" value="Thiolase_CS"/>
</dbReference>
<dbReference type="GO" id="GO:0008289">
    <property type="term" value="F:lipid binding"/>
    <property type="evidence" value="ECO:0007669"/>
    <property type="project" value="UniProtKB-KW"/>
</dbReference>
<evidence type="ECO:0000256" key="4">
    <source>
        <dbReference type="ARBA" id="ARBA00023055"/>
    </source>
</evidence>
<keyword evidence="10" id="KW-1185">Reference proteome</keyword>
<keyword evidence="3" id="KW-0808">Transferase</keyword>
<dbReference type="PANTHER" id="PTHR42870">
    <property type="entry name" value="ACETYL-COA C-ACETYLTRANSFERASE"/>
    <property type="match status" value="1"/>
</dbReference>
<dbReference type="InterPro" id="IPR020616">
    <property type="entry name" value="Thiolase_N"/>
</dbReference>
<dbReference type="EC" id="2.3.1.176" evidence="1"/>
<keyword evidence="4" id="KW-0445">Lipid transport</keyword>
<evidence type="ECO:0000256" key="2">
    <source>
        <dbReference type="ARBA" id="ARBA00022448"/>
    </source>
</evidence>
<dbReference type="PROSITE" id="PS00737">
    <property type="entry name" value="THIOLASE_2"/>
    <property type="match status" value="1"/>
</dbReference>
<feature type="domain" description="Thiolase C-terminal" evidence="8">
    <location>
        <begin position="250"/>
        <end position="383"/>
    </location>
</feature>
<evidence type="ECO:0000259" key="8">
    <source>
        <dbReference type="Pfam" id="PF22691"/>
    </source>
</evidence>
<dbReference type="Gene3D" id="3.40.47.10">
    <property type="match status" value="1"/>
</dbReference>
<keyword evidence="5" id="KW-0446">Lipid-binding</keyword>
<evidence type="ECO:0000256" key="3">
    <source>
        <dbReference type="ARBA" id="ARBA00022679"/>
    </source>
</evidence>
<dbReference type="PIRSF" id="PIRSF000429">
    <property type="entry name" value="Ac-CoA_Ac_transf"/>
    <property type="match status" value="1"/>
</dbReference>
<evidence type="ECO:0000256" key="5">
    <source>
        <dbReference type="ARBA" id="ARBA00023121"/>
    </source>
</evidence>
<dbReference type="CDD" id="cd00829">
    <property type="entry name" value="SCP-x_thiolase"/>
    <property type="match status" value="1"/>
</dbReference>
<dbReference type="PANTHER" id="PTHR42870:SF1">
    <property type="entry name" value="NON-SPECIFIC LIPID-TRANSFER PROTEIN-LIKE 2"/>
    <property type="match status" value="1"/>
</dbReference>
<name>A0A158KZ55_9BURK</name>
<evidence type="ECO:0000313" key="9">
    <source>
        <dbReference type="EMBL" id="SAL86003.1"/>
    </source>
</evidence>
<dbReference type="InterPro" id="IPR055140">
    <property type="entry name" value="Thiolase_C_2"/>
</dbReference>
<organism evidence="9 10">
    <name type="scientific">Caballeronia arvi</name>
    <dbReference type="NCBI Taxonomy" id="1777135"/>
    <lineage>
        <taxon>Bacteria</taxon>
        <taxon>Pseudomonadati</taxon>
        <taxon>Pseudomonadota</taxon>
        <taxon>Betaproteobacteria</taxon>
        <taxon>Burkholderiales</taxon>
        <taxon>Burkholderiaceae</taxon>
        <taxon>Caballeronia</taxon>
    </lineage>
</organism>
<feature type="domain" description="Thiolase N-terminal" evidence="7">
    <location>
        <begin position="5"/>
        <end position="230"/>
    </location>
</feature>
<sequence>MNTRVAVVGIGMTSFGKFMDRSVRTSAEEAVRNALADAGIGAERVDRVFFGNAAAGLITGQEMVRAQAALRYTGLLGKPMVSVENACATGSTAFHLAWHSVASGQSDVAMAVGAEKLSHPDKAVSFGAFGGAVDKEDVMPSHIGSGSGSIFMDIYAERTRRYMKATGTTPADFARITVKSRRAGAMNPYAQFRKETTVEEVLAARMISDPLTLPMCSSIGDGAAAIVLVSSRVAAQLTGCRPVWVASSVLLSGMADPTKPSASVSAAKAAYKEASIGPDEVHVAEVHDASAPGELINYEVVQFCPEGQGVELLRSGATDIGGRISVNPSGGLLSRGHPIGATGAAQIAELVQQLRGEAGERQRHSAKVALAQNSGGQVGHESAVAVVSILTA</sequence>
<dbReference type="InterPro" id="IPR016039">
    <property type="entry name" value="Thiolase-like"/>
</dbReference>
<dbReference type="OrthoDB" id="9785768at2"/>
<dbReference type="RefSeq" id="WP_061151682.1">
    <property type="nucleotide sequence ID" value="NZ_FCOM02000067.1"/>
</dbReference>